<gene>
    <name evidence="1" type="ORF">SP119_0557</name>
</gene>
<reference evidence="1 2" key="1">
    <citation type="submission" date="2018-10" db="EMBL/GenBank/DDBJ databases">
        <authorList>
            <person name="Rosinski-Chupin I."/>
        </authorList>
    </citation>
    <scope>NUCLEOTIDE SEQUENCE [LARGE SCALE GENOMIC DNA]</scope>
    <source>
        <strain evidence="1 2">S119</strain>
    </source>
</reference>
<evidence type="ECO:0008006" key="3">
    <source>
        <dbReference type="Google" id="ProtNLM"/>
    </source>
</evidence>
<evidence type="ECO:0000313" key="2">
    <source>
        <dbReference type="Proteomes" id="UP000274496"/>
    </source>
</evidence>
<dbReference type="RefSeq" id="WP_125118812.1">
    <property type="nucleotide sequence ID" value="NZ_LR031521.1"/>
</dbReference>
<name>A0ABD7UST3_STRPY</name>
<dbReference type="Proteomes" id="UP000274496">
    <property type="component" value="Chromosome"/>
</dbReference>
<dbReference type="AlphaFoldDB" id="A0ABD7UST3"/>
<protein>
    <recommendedName>
        <fullName evidence="3">DUF1366 domain-containing protein</fullName>
    </recommendedName>
</protein>
<evidence type="ECO:0000313" key="1">
    <source>
        <dbReference type="EMBL" id="VDC38843.1"/>
    </source>
</evidence>
<organism evidence="1 2">
    <name type="scientific">Streptococcus pyogenes</name>
    <dbReference type="NCBI Taxonomy" id="1314"/>
    <lineage>
        <taxon>Bacteria</taxon>
        <taxon>Bacillati</taxon>
        <taxon>Bacillota</taxon>
        <taxon>Bacilli</taxon>
        <taxon>Lactobacillales</taxon>
        <taxon>Streptococcaceae</taxon>
        <taxon>Streptococcus</taxon>
    </lineage>
</organism>
<dbReference type="EMBL" id="LR031521">
    <property type="protein sequence ID" value="VDC38843.1"/>
    <property type="molecule type" value="Genomic_DNA"/>
</dbReference>
<accession>A0ABD7UST3</accession>
<sequence length="205" mass="22665">MRNWKVTGKYPQLDGTGAVVDTQVIITDDRGAVISEKVKKDLRTANDAEIIEAALEEFKKTAYVEIAMGEAVQKVDDLEKISQETAKTAKTAQTAAGLAKVSAERTQRMINLQTIHMLTSGGKIDPDIYKGMLELIEPAKKGEYQAYDVFTVVDSTKEEDGEAGEGNLVFVHVNEAFEYDKQTLEELESEAKVTVIKYADLVKQD</sequence>
<proteinExistence type="predicted"/>